<reference evidence="4" key="1">
    <citation type="submission" date="2017-02" db="UniProtKB">
        <authorList>
            <consortium name="WormBaseParasite"/>
        </authorList>
    </citation>
    <scope>IDENTIFICATION</scope>
</reference>
<proteinExistence type="predicted"/>
<gene>
    <name evidence="1" type="ORF">DME_LOCUS9731</name>
</gene>
<dbReference type="STRING" id="318479.A0A0N4UGS0"/>
<dbReference type="Proteomes" id="UP000274756">
    <property type="component" value="Unassembled WGS sequence"/>
</dbReference>
<keyword evidence="3" id="KW-1185">Reference proteome</keyword>
<sequence>MFRFSVKENGLKLYDGLVRIARLINQNLSHKALASKVTKKFVRVSDVKLKTKNNIPEVFTEIICQNCCTLMDQTQSATLRQVLSIIYKKRICPQVYNIFCLTGPICLPVKPKCKGEYTKIWPDVSDYEVESLLDAVDDLRIGSFRYHSLVNYHYELLLSQPLSYLSQFTGLGLVIQRTASEVD</sequence>
<dbReference type="EMBL" id="UYYG01001189">
    <property type="protein sequence ID" value="VDN59758.1"/>
    <property type="molecule type" value="Genomic_DNA"/>
</dbReference>
<evidence type="ECO:0000313" key="2">
    <source>
        <dbReference type="Proteomes" id="UP000038040"/>
    </source>
</evidence>
<dbReference type="AlphaFoldDB" id="A0A0N4UGS0"/>
<accession>A0A0N4UGS0</accession>
<dbReference type="WBParaSite" id="DME_0000670501-mRNA-1">
    <property type="protein sequence ID" value="DME_0000670501-mRNA-1"/>
    <property type="gene ID" value="DME_0000670501"/>
</dbReference>
<dbReference type="Proteomes" id="UP000038040">
    <property type="component" value="Unplaced"/>
</dbReference>
<evidence type="ECO:0000313" key="1">
    <source>
        <dbReference type="EMBL" id="VDN59758.1"/>
    </source>
</evidence>
<reference evidence="1 3" key="2">
    <citation type="submission" date="2018-11" db="EMBL/GenBank/DDBJ databases">
        <authorList>
            <consortium name="Pathogen Informatics"/>
        </authorList>
    </citation>
    <scope>NUCLEOTIDE SEQUENCE [LARGE SCALE GENOMIC DNA]</scope>
</reference>
<evidence type="ECO:0000313" key="4">
    <source>
        <dbReference type="WBParaSite" id="DME_0000670501-mRNA-1"/>
    </source>
</evidence>
<evidence type="ECO:0000313" key="3">
    <source>
        <dbReference type="Proteomes" id="UP000274756"/>
    </source>
</evidence>
<protein>
    <submittedName>
        <fullName evidence="4">Helitron_like_N domain-containing protein</fullName>
    </submittedName>
</protein>
<name>A0A0N4UGS0_DRAME</name>
<organism evidence="2 4">
    <name type="scientific">Dracunculus medinensis</name>
    <name type="common">Guinea worm</name>
    <dbReference type="NCBI Taxonomy" id="318479"/>
    <lineage>
        <taxon>Eukaryota</taxon>
        <taxon>Metazoa</taxon>
        <taxon>Ecdysozoa</taxon>
        <taxon>Nematoda</taxon>
        <taxon>Chromadorea</taxon>
        <taxon>Rhabditida</taxon>
        <taxon>Spirurina</taxon>
        <taxon>Dracunculoidea</taxon>
        <taxon>Dracunculidae</taxon>
        <taxon>Dracunculus</taxon>
    </lineage>
</organism>